<comment type="caution">
    <text evidence="2">The sequence shown here is derived from an EMBL/GenBank/DDBJ whole genome shotgun (WGS) entry which is preliminary data.</text>
</comment>
<name>A0AA40CZ01_9PEZI</name>
<feature type="compositionally biased region" description="Low complexity" evidence="1">
    <location>
        <begin position="23"/>
        <end position="33"/>
    </location>
</feature>
<feature type="region of interest" description="Disordered" evidence="1">
    <location>
        <begin position="1"/>
        <end position="41"/>
    </location>
</feature>
<dbReference type="AlphaFoldDB" id="A0AA40CZ01"/>
<accession>A0AA40CZ01</accession>
<keyword evidence="3" id="KW-1185">Reference proteome</keyword>
<evidence type="ECO:0000256" key="1">
    <source>
        <dbReference type="SAM" id="MobiDB-lite"/>
    </source>
</evidence>
<evidence type="ECO:0000313" key="3">
    <source>
        <dbReference type="Proteomes" id="UP001174936"/>
    </source>
</evidence>
<feature type="region of interest" description="Disordered" evidence="1">
    <location>
        <begin position="73"/>
        <end position="107"/>
    </location>
</feature>
<dbReference type="EMBL" id="JAULSV010000001">
    <property type="protein sequence ID" value="KAK0656795.1"/>
    <property type="molecule type" value="Genomic_DNA"/>
</dbReference>
<organism evidence="2 3">
    <name type="scientific">Cercophora newfieldiana</name>
    <dbReference type="NCBI Taxonomy" id="92897"/>
    <lineage>
        <taxon>Eukaryota</taxon>
        <taxon>Fungi</taxon>
        <taxon>Dikarya</taxon>
        <taxon>Ascomycota</taxon>
        <taxon>Pezizomycotina</taxon>
        <taxon>Sordariomycetes</taxon>
        <taxon>Sordariomycetidae</taxon>
        <taxon>Sordariales</taxon>
        <taxon>Lasiosphaeriaceae</taxon>
        <taxon>Cercophora</taxon>
    </lineage>
</organism>
<proteinExistence type="predicted"/>
<sequence length="204" mass="22836">MRKIGALTGMVDIGSNIRTEQPQSAESSTSARAESARQRAPNIVKIPTENGSRHRNVNLRLWLVSPEIPTLTRSLSPEPLQSLKASRPTDGQKGPQVAGPRMANHRNNRFRRLSNQTRCLICRRLDFPRASGEYSDRLQRAVVPAESLCCSFPLVCTFQPHPKRMSQEAERRAQRWTGLSRGLPPRNASLCRRTALCLNHLPGP</sequence>
<gene>
    <name evidence="2" type="ORF">B0T16DRAFT_45961</name>
</gene>
<evidence type="ECO:0000313" key="2">
    <source>
        <dbReference type="EMBL" id="KAK0656795.1"/>
    </source>
</evidence>
<dbReference type="Proteomes" id="UP001174936">
    <property type="component" value="Unassembled WGS sequence"/>
</dbReference>
<reference evidence="2" key="1">
    <citation type="submission" date="2023-06" db="EMBL/GenBank/DDBJ databases">
        <title>Genome-scale phylogeny and comparative genomics of the fungal order Sordariales.</title>
        <authorList>
            <consortium name="Lawrence Berkeley National Laboratory"/>
            <person name="Hensen N."/>
            <person name="Bonometti L."/>
            <person name="Westerberg I."/>
            <person name="Brannstrom I.O."/>
            <person name="Guillou S."/>
            <person name="Cros-Aarteil S."/>
            <person name="Calhoun S."/>
            <person name="Haridas S."/>
            <person name="Kuo A."/>
            <person name="Mondo S."/>
            <person name="Pangilinan J."/>
            <person name="Riley R."/>
            <person name="Labutti K."/>
            <person name="Andreopoulos B."/>
            <person name="Lipzen A."/>
            <person name="Chen C."/>
            <person name="Yanf M."/>
            <person name="Daum C."/>
            <person name="Ng V."/>
            <person name="Clum A."/>
            <person name="Steindorff A."/>
            <person name="Ohm R."/>
            <person name="Martin F."/>
            <person name="Silar P."/>
            <person name="Natvig D."/>
            <person name="Lalanne C."/>
            <person name="Gautier V."/>
            <person name="Ament-Velasquez S.L."/>
            <person name="Kruys A."/>
            <person name="Hutchinson M.I."/>
            <person name="Powell A.J."/>
            <person name="Barry K."/>
            <person name="Miller A.N."/>
            <person name="Grigoriev I.V."/>
            <person name="Debuchy R."/>
            <person name="Gladieux P."/>
            <person name="Thoren M.H."/>
            <person name="Johannesson H."/>
        </authorList>
    </citation>
    <scope>NUCLEOTIDE SEQUENCE</scope>
    <source>
        <strain evidence="2">SMH2532-1</strain>
    </source>
</reference>
<protein>
    <submittedName>
        <fullName evidence="2">Uncharacterized protein</fullName>
    </submittedName>
</protein>